<dbReference type="InterPro" id="IPR050447">
    <property type="entry name" value="Erg6_SMT_methyltransf"/>
</dbReference>
<dbReference type="Pfam" id="PF13649">
    <property type="entry name" value="Methyltransf_25"/>
    <property type="match status" value="1"/>
</dbReference>
<keyword evidence="2" id="KW-0489">Methyltransferase</keyword>
<dbReference type="AlphaFoldDB" id="A0AAD9HV67"/>
<accession>A0AAD9HV67</accession>
<evidence type="ECO:0000313" key="3">
    <source>
        <dbReference type="Proteomes" id="UP001232148"/>
    </source>
</evidence>
<keyword evidence="2" id="KW-0808">Transferase</keyword>
<reference evidence="2" key="1">
    <citation type="submission" date="2021-06" db="EMBL/GenBank/DDBJ databases">
        <title>Comparative genomics, transcriptomics and evolutionary studies reveal genomic signatures of adaptation to plant cell wall in hemibiotrophic fungi.</title>
        <authorList>
            <consortium name="DOE Joint Genome Institute"/>
            <person name="Baroncelli R."/>
            <person name="Diaz J.F."/>
            <person name="Benocci T."/>
            <person name="Peng M."/>
            <person name="Battaglia E."/>
            <person name="Haridas S."/>
            <person name="Andreopoulos W."/>
            <person name="Labutti K."/>
            <person name="Pangilinan J."/>
            <person name="Floch G.L."/>
            <person name="Makela M.R."/>
            <person name="Henrissat B."/>
            <person name="Grigoriev I.V."/>
            <person name="Crouch J.A."/>
            <person name="De Vries R.P."/>
            <person name="Sukno S.A."/>
            <person name="Thon M.R."/>
        </authorList>
    </citation>
    <scope>NUCLEOTIDE SEQUENCE</scope>
    <source>
        <strain evidence="2">MAFF235873</strain>
    </source>
</reference>
<dbReference type="SUPFAM" id="SSF53335">
    <property type="entry name" value="S-adenosyl-L-methionine-dependent methyltransferases"/>
    <property type="match status" value="1"/>
</dbReference>
<evidence type="ECO:0000259" key="1">
    <source>
        <dbReference type="Pfam" id="PF13649"/>
    </source>
</evidence>
<feature type="domain" description="Methyltransferase" evidence="1">
    <location>
        <begin position="68"/>
        <end position="165"/>
    </location>
</feature>
<proteinExistence type="predicted"/>
<dbReference type="Proteomes" id="UP001232148">
    <property type="component" value="Unassembled WGS sequence"/>
</dbReference>
<protein>
    <submittedName>
        <fullName evidence="2">Methyltransferase domain-containing protein</fullName>
    </submittedName>
</protein>
<dbReference type="InterPro" id="IPR041698">
    <property type="entry name" value="Methyltransf_25"/>
</dbReference>
<dbReference type="GO" id="GO:0008168">
    <property type="term" value="F:methyltransferase activity"/>
    <property type="evidence" value="ECO:0007669"/>
    <property type="project" value="UniProtKB-KW"/>
</dbReference>
<dbReference type="PANTHER" id="PTHR44068">
    <property type="entry name" value="ZGC:194242"/>
    <property type="match status" value="1"/>
</dbReference>
<dbReference type="CDD" id="cd02440">
    <property type="entry name" value="AdoMet_MTases"/>
    <property type="match status" value="1"/>
</dbReference>
<sequence>MATSLEDGNRATLVSEDLKSRLKDSYDIIAPAYNDWTIQQSGFRIEYLEKLLEKLLTAKPLSGQMSRVLELGCGCGLPVTDRLLTTPDIFVTANDLSTTQIQLARESLARHGTDRITFVEGDMMGLEFSEGSFDAVVGMYSIIHLPRDEQTEMIRRIAKWLKPGGLMLVNFAAEDMAEVVMDKWLHDKGWMYWSGWGTEGTLARIKEAGLDIILQDEINDLVDAKFLWVLAKK</sequence>
<organism evidence="2 3">
    <name type="scientific">Colletotrichum zoysiae</name>
    <dbReference type="NCBI Taxonomy" id="1216348"/>
    <lineage>
        <taxon>Eukaryota</taxon>
        <taxon>Fungi</taxon>
        <taxon>Dikarya</taxon>
        <taxon>Ascomycota</taxon>
        <taxon>Pezizomycotina</taxon>
        <taxon>Sordariomycetes</taxon>
        <taxon>Hypocreomycetidae</taxon>
        <taxon>Glomerellales</taxon>
        <taxon>Glomerellaceae</taxon>
        <taxon>Colletotrichum</taxon>
        <taxon>Colletotrichum graminicola species complex</taxon>
    </lineage>
</organism>
<dbReference type="GO" id="GO:0032259">
    <property type="term" value="P:methylation"/>
    <property type="evidence" value="ECO:0007669"/>
    <property type="project" value="UniProtKB-KW"/>
</dbReference>
<dbReference type="PANTHER" id="PTHR44068:SF11">
    <property type="entry name" value="GERANYL DIPHOSPHATE 2-C-METHYLTRANSFERASE"/>
    <property type="match status" value="1"/>
</dbReference>
<evidence type="ECO:0000313" key="2">
    <source>
        <dbReference type="EMBL" id="KAK2034957.1"/>
    </source>
</evidence>
<dbReference type="InterPro" id="IPR029063">
    <property type="entry name" value="SAM-dependent_MTases_sf"/>
</dbReference>
<gene>
    <name evidence="2" type="ORF">LX32DRAFT_633803</name>
</gene>
<keyword evidence="3" id="KW-1185">Reference proteome</keyword>
<name>A0AAD9HV67_9PEZI</name>
<dbReference type="EMBL" id="MU842811">
    <property type="protein sequence ID" value="KAK2034957.1"/>
    <property type="molecule type" value="Genomic_DNA"/>
</dbReference>
<dbReference type="Gene3D" id="3.40.50.150">
    <property type="entry name" value="Vaccinia Virus protein VP39"/>
    <property type="match status" value="1"/>
</dbReference>
<comment type="caution">
    <text evidence="2">The sequence shown here is derived from an EMBL/GenBank/DDBJ whole genome shotgun (WGS) entry which is preliminary data.</text>
</comment>